<keyword evidence="2" id="KW-1185">Reference proteome</keyword>
<gene>
    <name evidence="1" type="ORF">NQ318_002455</name>
</gene>
<evidence type="ECO:0000313" key="1">
    <source>
        <dbReference type="EMBL" id="KAJ8947096.1"/>
    </source>
</evidence>
<sequence length="166" mass="18292">MKQKKKFSCCNPEMVYLTEMHKMTILQMIGYGDRTRTQAEVVCPISRKISRVAADISSCHLKGAEFRDDIFTSQDVILELEIDASQNFLKKMNNNGATEFIPFGCSTLYTLFNIDLAAAAAAAASARKPDAPNPIDSDGSGCVLQPKTPPVVIRTLTIQNYNPPNM</sequence>
<name>A0AAV8Y6I6_9CUCU</name>
<reference evidence="1" key="1">
    <citation type="journal article" date="2023" name="Insect Mol. Biol.">
        <title>Genome sequencing provides insights into the evolution of gene families encoding plant cell wall-degrading enzymes in longhorned beetles.</title>
        <authorList>
            <person name="Shin N.R."/>
            <person name="Okamura Y."/>
            <person name="Kirsch R."/>
            <person name="Pauchet Y."/>
        </authorList>
    </citation>
    <scope>NUCLEOTIDE SEQUENCE</scope>
    <source>
        <strain evidence="1">AMC_N1</strain>
    </source>
</reference>
<dbReference type="EMBL" id="JAPWTK010000169">
    <property type="protein sequence ID" value="KAJ8947096.1"/>
    <property type="molecule type" value="Genomic_DNA"/>
</dbReference>
<dbReference type="Proteomes" id="UP001162162">
    <property type="component" value="Unassembled WGS sequence"/>
</dbReference>
<accession>A0AAV8Y6I6</accession>
<protein>
    <submittedName>
        <fullName evidence="1">Uncharacterized protein</fullName>
    </submittedName>
</protein>
<dbReference type="AlphaFoldDB" id="A0AAV8Y6I6"/>
<comment type="caution">
    <text evidence="1">The sequence shown here is derived from an EMBL/GenBank/DDBJ whole genome shotgun (WGS) entry which is preliminary data.</text>
</comment>
<proteinExistence type="predicted"/>
<evidence type="ECO:0000313" key="2">
    <source>
        <dbReference type="Proteomes" id="UP001162162"/>
    </source>
</evidence>
<organism evidence="1 2">
    <name type="scientific">Aromia moschata</name>
    <dbReference type="NCBI Taxonomy" id="1265417"/>
    <lineage>
        <taxon>Eukaryota</taxon>
        <taxon>Metazoa</taxon>
        <taxon>Ecdysozoa</taxon>
        <taxon>Arthropoda</taxon>
        <taxon>Hexapoda</taxon>
        <taxon>Insecta</taxon>
        <taxon>Pterygota</taxon>
        <taxon>Neoptera</taxon>
        <taxon>Endopterygota</taxon>
        <taxon>Coleoptera</taxon>
        <taxon>Polyphaga</taxon>
        <taxon>Cucujiformia</taxon>
        <taxon>Chrysomeloidea</taxon>
        <taxon>Cerambycidae</taxon>
        <taxon>Cerambycinae</taxon>
        <taxon>Callichromatini</taxon>
        <taxon>Aromia</taxon>
    </lineage>
</organism>